<evidence type="ECO:0000313" key="3">
    <source>
        <dbReference type="Proteomes" id="UP000772434"/>
    </source>
</evidence>
<proteinExistence type="predicted"/>
<comment type="caution">
    <text evidence="2">The sequence shown here is derived from an EMBL/GenBank/DDBJ whole genome shotgun (WGS) entry which is preliminary data.</text>
</comment>
<evidence type="ECO:0000256" key="1">
    <source>
        <dbReference type="SAM" id="MobiDB-lite"/>
    </source>
</evidence>
<accession>A0A9P5PYE6</accession>
<organism evidence="2 3">
    <name type="scientific">Rhodocollybia butyracea</name>
    <dbReference type="NCBI Taxonomy" id="206335"/>
    <lineage>
        <taxon>Eukaryota</taxon>
        <taxon>Fungi</taxon>
        <taxon>Dikarya</taxon>
        <taxon>Basidiomycota</taxon>
        <taxon>Agaricomycotina</taxon>
        <taxon>Agaricomycetes</taxon>
        <taxon>Agaricomycetidae</taxon>
        <taxon>Agaricales</taxon>
        <taxon>Marasmiineae</taxon>
        <taxon>Omphalotaceae</taxon>
        <taxon>Rhodocollybia</taxon>
    </lineage>
</organism>
<dbReference type="AlphaFoldDB" id="A0A9P5PYE6"/>
<name>A0A9P5PYE6_9AGAR</name>
<feature type="region of interest" description="Disordered" evidence="1">
    <location>
        <begin position="1"/>
        <end position="53"/>
    </location>
</feature>
<reference evidence="2" key="1">
    <citation type="submission" date="2020-11" db="EMBL/GenBank/DDBJ databases">
        <authorList>
            <consortium name="DOE Joint Genome Institute"/>
            <person name="Ahrendt S."/>
            <person name="Riley R."/>
            <person name="Andreopoulos W."/>
            <person name="Labutti K."/>
            <person name="Pangilinan J."/>
            <person name="Ruiz-Duenas F.J."/>
            <person name="Barrasa J.M."/>
            <person name="Sanchez-Garcia M."/>
            <person name="Camarero S."/>
            <person name="Miyauchi S."/>
            <person name="Serrano A."/>
            <person name="Linde D."/>
            <person name="Babiker R."/>
            <person name="Drula E."/>
            <person name="Ayuso-Fernandez I."/>
            <person name="Pacheco R."/>
            <person name="Padilla G."/>
            <person name="Ferreira P."/>
            <person name="Barriuso J."/>
            <person name="Kellner H."/>
            <person name="Castanera R."/>
            <person name="Alfaro M."/>
            <person name="Ramirez L."/>
            <person name="Pisabarro A.G."/>
            <person name="Kuo A."/>
            <person name="Tritt A."/>
            <person name="Lipzen A."/>
            <person name="He G."/>
            <person name="Yan M."/>
            <person name="Ng V."/>
            <person name="Cullen D."/>
            <person name="Martin F."/>
            <person name="Rosso M.-N."/>
            <person name="Henrissat B."/>
            <person name="Hibbett D."/>
            <person name="Martinez A.T."/>
            <person name="Grigoriev I.V."/>
        </authorList>
    </citation>
    <scope>NUCLEOTIDE SEQUENCE</scope>
    <source>
        <strain evidence="2">AH 40177</strain>
    </source>
</reference>
<sequence length="197" mass="21912">MPNSNPIHNPSPKHGRMMPSRALLPLSTATRTSTSTRNGPGLVPGSKQKQEPKTSYDYRSLLANHITHITYMHEHEQESESDNDHFDLVIKDGDEVEDGYKEFSEPSSKRGIKEECASELAIVQTPRTRILSVLLSTQTRTQTQNDLLAPYSTTQLVILKDTQNTMTSYSKISDTSTISSSPLSFVLSFATEIGLTR</sequence>
<dbReference type="Proteomes" id="UP000772434">
    <property type="component" value="Unassembled WGS sequence"/>
</dbReference>
<dbReference type="EMBL" id="JADNRY010000026">
    <property type="protein sequence ID" value="KAF9072188.1"/>
    <property type="molecule type" value="Genomic_DNA"/>
</dbReference>
<feature type="compositionally biased region" description="Low complexity" evidence="1">
    <location>
        <begin position="21"/>
        <end position="37"/>
    </location>
</feature>
<gene>
    <name evidence="2" type="ORF">BDP27DRAFT_1418338</name>
</gene>
<keyword evidence="3" id="KW-1185">Reference proteome</keyword>
<evidence type="ECO:0000313" key="2">
    <source>
        <dbReference type="EMBL" id="KAF9072188.1"/>
    </source>
</evidence>
<protein>
    <submittedName>
        <fullName evidence="2">Uncharacterized protein</fullName>
    </submittedName>
</protein>